<proteinExistence type="predicted"/>
<organism evidence="1 2">
    <name type="scientific">Apolygus lucorum</name>
    <name type="common">Small green plant bug</name>
    <name type="synonym">Lygocoris lucorum</name>
    <dbReference type="NCBI Taxonomy" id="248454"/>
    <lineage>
        <taxon>Eukaryota</taxon>
        <taxon>Metazoa</taxon>
        <taxon>Ecdysozoa</taxon>
        <taxon>Arthropoda</taxon>
        <taxon>Hexapoda</taxon>
        <taxon>Insecta</taxon>
        <taxon>Pterygota</taxon>
        <taxon>Neoptera</taxon>
        <taxon>Paraneoptera</taxon>
        <taxon>Hemiptera</taxon>
        <taxon>Heteroptera</taxon>
        <taxon>Panheteroptera</taxon>
        <taxon>Cimicomorpha</taxon>
        <taxon>Miridae</taxon>
        <taxon>Mirini</taxon>
        <taxon>Apolygus</taxon>
    </lineage>
</organism>
<dbReference type="AlphaFoldDB" id="A0A6A4JMM8"/>
<evidence type="ECO:0000313" key="2">
    <source>
        <dbReference type="Proteomes" id="UP000466442"/>
    </source>
</evidence>
<dbReference type="EMBL" id="WIXP02000005">
    <property type="protein sequence ID" value="KAF6210796.1"/>
    <property type="molecule type" value="Genomic_DNA"/>
</dbReference>
<dbReference type="Proteomes" id="UP000466442">
    <property type="component" value="Linkage Group LG5"/>
</dbReference>
<sequence length="105" mass="11973">MESIIVLAVLMSASAIILDNDVIIAMDTCVAECDWCHKSHVNFAIKLCIQNCVWLRGTYLPNNNLKRYNPCSLDIFEDRTYSLYHSLNTTHQENTRSACNAMCRV</sequence>
<gene>
    <name evidence="1" type="ORF">GE061_013907</name>
</gene>
<protein>
    <submittedName>
        <fullName evidence="1">Uncharacterized protein</fullName>
    </submittedName>
</protein>
<evidence type="ECO:0000313" key="1">
    <source>
        <dbReference type="EMBL" id="KAF6210796.1"/>
    </source>
</evidence>
<reference evidence="1" key="1">
    <citation type="journal article" date="2021" name="Mol. Ecol. Resour.">
        <title>Apolygus lucorum genome provides insights into omnivorousness and mesophyll feeding.</title>
        <authorList>
            <person name="Liu Y."/>
            <person name="Liu H."/>
            <person name="Wang H."/>
            <person name="Huang T."/>
            <person name="Liu B."/>
            <person name="Yang B."/>
            <person name="Yin L."/>
            <person name="Li B."/>
            <person name="Zhang Y."/>
            <person name="Zhang S."/>
            <person name="Jiang F."/>
            <person name="Zhang X."/>
            <person name="Ren Y."/>
            <person name="Wang B."/>
            <person name="Wang S."/>
            <person name="Lu Y."/>
            <person name="Wu K."/>
            <person name="Fan W."/>
            <person name="Wang G."/>
        </authorList>
    </citation>
    <scope>NUCLEOTIDE SEQUENCE</scope>
    <source>
        <strain evidence="1">12Hb</strain>
    </source>
</reference>
<keyword evidence="2" id="KW-1185">Reference proteome</keyword>
<comment type="caution">
    <text evidence="1">The sequence shown here is derived from an EMBL/GenBank/DDBJ whole genome shotgun (WGS) entry which is preliminary data.</text>
</comment>
<name>A0A6A4JMM8_APOLU</name>
<accession>A0A6A4JMM8</accession>